<feature type="compositionally biased region" description="Polar residues" evidence="4">
    <location>
        <begin position="1"/>
        <end position="12"/>
    </location>
</feature>
<feature type="region of interest" description="Disordered" evidence="4">
    <location>
        <begin position="1184"/>
        <end position="1229"/>
    </location>
</feature>
<dbReference type="InterPro" id="IPR050498">
    <property type="entry name" value="Ycf3"/>
</dbReference>
<keyword evidence="1" id="KW-0677">Repeat</keyword>
<gene>
    <name evidence="5" type="ORF">C1645_758209</name>
</gene>
<reference evidence="5 6" key="1">
    <citation type="submission" date="2018-06" db="EMBL/GenBank/DDBJ databases">
        <title>Comparative genomics reveals the genomic features of Rhizophagus irregularis, R. cerebriforme, R. diaphanum and Gigaspora rosea, and their symbiotic lifestyle signature.</title>
        <authorList>
            <person name="Morin E."/>
            <person name="San Clemente H."/>
            <person name="Chen E.C.H."/>
            <person name="De La Providencia I."/>
            <person name="Hainaut M."/>
            <person name="Kuo A."/>
            <person name="Kohler A."/>
            <person name="Murat C."/>
            <person name="Tang N."/>
            <person name="Roy S."/>
            <person name="Loubradou J."/>
            <person name="Henrissat B."/>
            <person name="Grigoriev I.V."/>
            <person name="Corradi N."/>
            <person name="Roux C."/>
            <person name="Martin F.M."/>
        </authorList>
    </citation>
    <scope>NUCLEOTIDE SEQUENCE [LARGE SCALE GENOMIC DNA]</scope>
    <source>
        <strain evidence="5 6">DAOM 227022</strain>
    </source>
</reference>
<comment type="caution">
    <text evidence="5">The sequence shown here is derived from an EMBL/GenBank/DDBJ whole genome shotgun (WGS) entry which is preliminary data.</text>
</comment>
<dbReference type="AlphaFoldDB" id="A0A397TJR3"/>
<feature type="compositionally biased region" description="Low complexity" evidence="4">
    <location>
        <begin position="1189"/>
        <end position="1215"/>
    </location>
</feature>
<organism evidence="5 6">
    <name type="scientific">Glomus cerebriforme</name>
    <dbReference type="NCBI Taxonomy" id="658196"/>
    <lineage>
        <taxon>Eukaryota</taxon>
        <taxon>Fungi</taxon>
        <taxon>Fungi incertae sedis</taxon>
        <taxon>Mucoromycota</taxon>
        <taxon>Glomeromycotina</taxon>
        <taxon>Glomeromycetes</taxon>
        <taxon>Glomerales</taxon>
        <taxon>Glomeraceae</taxon>
        <taxon>Glomus</taxon>
    </lineage>
</organism>
<dbReference type="EMBL" id="QKYT01000067">
    <property type="protein sequence ID" value="RIA95114.1"/>
    <property type="molecule type" value="Genomic_DNA"/>
</dbReference>
<dbReference type="SMART" id="SM00028">
    <property type="entry name" value="TPR"/>
    <property type="match status" value="13"/>
</dbReference>
<accession>A0A397TJR3</accession>
<dbReference type="SUPFAM" id="SSF48439">
    <property type="entry name" value="Protein prenylyltransferase"/>
    <property type="match status" value="1"/>
</dbReference>
<keyword evidence="6" id="KW-1185">Reference proteome</keyword>
<name>A0A397TJR3_9GLOM</name>
<dbReference type="PANTHER" id="PTHR44858:SF1">
    <property type="entry name" value="UDP-N-ACETYLGLUCOSAMINE--PEPTIDE N-ACETYLGLUCOSAMINYLTRANSFERASE SPINDLY-RELATED"/>
    <property type="match status" value="1"/>
</dbReference>
<protein>
    <submittedName>
        <fullName evidence="5">Uncharacterized protein</fullName>
    </submittedName>
</protein>
<evidence type="ECO:0000256" key="4">
    <source>
        <dbReference type="SAM" id="MobiDB-lite"/>
    </source>
</evidence>
<dbReference type="PANTHER" id="PTHR44858">
    <property type="entry name" value="TETRATRICOPEPTIDE REPEAT PROTEIN 6"/>
    <property type="match status" value="1"/>
</dbReference>
<dbReference type="InterPro" id="IPR011990">
    <property type="entry name" value="TPR-like_helical_dom_sf"/>
</dbReference>
<dbReference type="Pfam" id="PF13181">
    <property type="entry name" value="TPR_8"/>
    <property type="match status" value="1"/>
</dbReference>
<dbReference type="InterPro" id="IPR019734">
    <property type="entry name" value="TPR_rpt"/>
</dbReference>
<dbReference type="InterPro" id="IPR013083">
    <property type="entry name" value="Znf_RING/FYVE/PHD"/>
</dbReference>
<feature type="repeat" description="TPR" evidence="3">
    <location>
        <begin position="1138"/>
        <end position="1171"/>
    </location>
</feature>
<evidence type="ECO:0000256" key="2">
    <source>
        <dbReference type="ARBA" id="ARBA00022803"/>
    </source>
</evidence>
<feature type="repeat" description="TPR" evidence="3">
    <location>
        <begin position="742"/>
        <end position="775"/>
    </location>
</feature>
<dbReference type="STRING" id="658196.A0A397TJR3"/>
<sequence length="1229" mass="141492">MNHHGSSSQITFSESTTLNENNSYSNNNRSSPIKNSFLKVPLSDDYIDGLLVISNPEKLYELKKLAEECPTQWTPKSLVNSLEKLCDTSYYNHTSSDTANMLELHLRTFVAVLEAFIQNPVILNHKLREKLYSHLKDFNEVHHNITVAMEQGLDKTWKKGLQRFNSDINPQVGGVKRNYNVDYLLIHLRDTLHSLCDDETKFREGWRRFKDFFKGVLGVVPAAIPHAPADNANILTTWKKMREAFGFKVPVSNWYKDWRLLLILKQTLDASYQKEGNQTLKKFGERMLLEYLWFHIKQITSNIQTKDESDYEFSKVFNNKKRLFAELVEIEPLSYSHTFWFGILDLAESVCESSTRSITLSLTYYLALESLHHAPSTFIRFKAIEILLGLEHRRKDWFAVVDADLEECANRLNKSKFYSLVDYVKYKLVSKGKISSKSFPNLDDDFPAYNSGHQASSSILSLLAREMLCPVMLQMTDQYYALNCGHFISKAAFNTYKNYQSRKGKQLTCSICRSVIDEASLTLLPQNSTLDALSDRFIAAGLLSHGNISEYDISNISNPDTIMTDIKKPLKVLSDGTISQLTDFTNPPDPVQCAKECFQQNPQNPQKALLILDKTLQNNGNAGPILLERAKIYDHLQRYGEALLDLDNSLRDENDNIEAYQLRAHINFKLKKYRDGLDDIIVFINRIESYKTVDENYKFTSSDLAAYELRGNICMKLGSFYNEAISDFCIVLQNAQNDEFSISSLSSRGALYRELRKYKEALEDLSKVIEYNPTCSFALAQRGSVYNKLNRYSEALDDLNAVLTCATASDEDKLFARAERGDIFCKTNKFYEASCDLDFVLEQDPRNVFAISRRGYIFYMLKKWDLSLKTLNEALTLDKTNYYSYSIRGMVFKQLKNYGDSLADFNLVLGCYPDNRITLYQRAVVFFITKKYDESLSDFDRFINLEMNEKAYNTTSQPSLIFTNALCYRADILREFTKFTESLQTCNTVLQFDSTNLVALRMKGMVLRKIGHNNKALIELDKVLLKEPENLIALSERAAIYTTLHQYQKALADCEVILYLRPEFESISSFQERTKIYSELSEAIGVEEILIHLGRVLQDSPKNSFALTIRAYIYLLQWDCQKAIHDLNCALKYNPNYILGLYQRSVIYRITQDYGNALEDLERILKMDPGNGFAQTERNEIESMKDFDLNQNRYNSRRSSGSLSNRSSLSMSTSERSNKSKRTNARYQT</sequence>
<dbReference type="PROSITE" id="PS50005">
    <property type="entry name" value="TPR"/>
    <property type="match status" value="2"/>
</dbReference>
<evidence type="ECO:0000313" key="5">
    <source>
        <dbReference type="EMBL" id="RIA95114.1"/>
    </source>
</evidence>
<feature type="region of interest" description="Disordered" evidence="4">
    <location>
        <begin position="1"/>
        <end position="27"/>
    </location>
</feature>
<dbReference type="SUPFAM" id="SSF48452">
    <property type="entry name" value="TPR-like"/>
    <property type="match status" value="3"/>
</dbReference>
<proteinExistence type="predicted"/>
<dbReference type="SUPFAM" id="SSF57850">
    <property type="entry name" value="RING/U-box"/>
    <property type="match status" value="1"/>
</dbReference>
<dbReference type="OrthoDB" id="124397at2759"/>
<feature type="compositionally biased region" description="Basic residues" evidence="4">
    <location>
        <begin position="1219"/>
        <end position="1229"/>
    </location>
</feature>
<evidence type="ECO:0000256" key="1">
    <source>
        <dbReference type="ARBA" id="ARBA00022737"/>
    </source>
</evidence>
<evidence type="ECO:0000313" key="6">
    <source>
        <dbReference type="Proteomes" id="UP000265703"/>
    </source>
</evidence>
<dbReference type="Gene3D" id="3.30.40.10">
    <property type="entry name" value="Zinc/RING finger domain, C3HC4 (zinc finger)"/>
    <property type="match status" value="1"/>
</dbReference>
<feature type="compositionally biased region" description="Low complexity" evidence="4">
    <location>
        <begin position="13"/>
        <end position="27"/>
    </location>
</feature>
<dbReference type="GO" id="GO:0046813">
    <property type="term" value="P:receptor-mediated virion attachment to host cell"/>
    <property type="evidence" value="ECO:0007669"/>
    <property type="project" value="TreeGrafter"/>
</dbReference>
<evidence type="ECO:0000256" key="3">
    <source>
        <dbReference type="PROSITE-ProRule" id="PRU00339"/>
    </source>
</evidence>
<dbReference type="Gene3D" id="1.25.40.10">
    <property type="entry name" value="Tetratricopeptide repeat domain"/>
    <property type="match status" value="5"/>
</dbReference>
<keyword evidence="2 3" id="KW-0802">TPR repeat</keyword>
<dbReference type="Proteomes" id="UP000265703">
    <property type="component" value="Unassembled WGS sequence"/>
</dbReference>
<dbReference type="Pfam" id="PF13432">
    <property type="entry name" value="TPR_16"/>
    <property type="match status" value="1"/>
</dbReference>